<dbReference type="AlphaFoldDB" id="A0A1B1UCP8"/>
<sequence>MPSESGADDNALLSLERQFEVLAREFAVLLRTAANQNGEIMPGYGCGAGPANRSKGSCEARAGDEADKLAAERLERLEAALARLEPIERAIMAAPAQTVVGLGVKARHTAYIISEYWAEPLEKAEWDRRAVRLLIEAVCVVAGRPLDMTGLANHSSEVEHGQVTTLPAIPG</sequence>
<dbReference type="RefSeq" id="WP_065727734.1">
    <property type="nucleotide sequence ID" value="NZ_CP016428.1"/>
</dbReference>
<organism evidence="1 2">
    <name type="scientific">Bradyrhizobium icense</name>
    <dbReference type="NCBI Taxonomy" id="1274631"/>
    <lineage>
        <taxon>Bacteria</taxon>
        <taxon>Pseudomonadati</taxon>
        <taxon>Pseudomonadota</taxon>
        <taxon>Alphaproteobacteria</taxon>
        <taxon>Hyphomicrobiales</taxon>
        <taxon>Nitrobacteraceae</taxon>
        <taxon>Bradyrhizobium</taxon>
    </lineage>
</organism>
<dbReference type="Proteomes" id="UP000092839">
    <property type="component" value="Chromosome"/>
</dbReference>
<gene>
    <name evidence="1" type="ORF">LMTR13_10040</name>
</gene>
<evidence type="ECO:0000313" key="1">
    <source>
        <dbReference type="EMBL" id="ANW00456.1"/>
    </source>
</evidence>
<reference evidence="1 2" key="1">
    <citation type="submission" date="2016-07" db="EMBL/GenBank/DDBJ databases">
        <title>Complete genome sequence of Bradyrhizobium icense LMTR 13T, a potential inoculant strain isolated from lima bean (Phaseolus lunatus) in Peru.</title>
        <authorList>
            <person name="Ormeno-Orrillo E."/>
            <person name="Duran D."/>
            <person name="Rogel M.A."/>
            <person name="Rey L."/>
            <person name="Imperial J."/>
            <person name="Ruiz-Argueso T."/>
            <person name="Martinez-Romero E."/>
        </authorList>
    </citation>
    <scope>NUCLEOTIDE SEQUENCE [LARGE SCALE GENOMIC DNA]</scope>
    <source>
        <strain evidence="1 2">LMTR 13</strain>
    </source>
</reference>
<dbReference type="EMBL" id="CP016428">
    <property type="protein sequence ID" value="ANW00456.1"/>
    <property type="molecule type" value="Genomic_DNA"/>
</dbReference>
<evidence type="ECO:0000313" key="2">
    <source>
        <dbReference type="Proteomes" id="UP000092839"/>
    </source>
</evidence>
<accession>A0A1B1UCP8</accession>
<keyword evidence="2" id="KW-1185">Reference proteome</keyword>
<proteinExistence type="predicted"/>
<dbReference type="KEGG" id="bic:LMTR13_10040"/>
<protein>
    <submittedName>
        <fullName evidence="1">Uncharacterized protein</fullName>
    </submittedName>
</protein>
<name>A0A1B1UCP8_9BRAD</name>